<keyword evidence="3" id="KW-1185">Reference proteome</keyword>
<evidence type="ECO:0000313" key="3">
    <source>
        <dbReference type="Proteomes" id="UP000018896"/>
    </source>
</evidence>
<keyword evidence="1" id="KW-1133">Transmembrane helix</keyword>
<keyword evidence="1" id="KW-0812">Transmembrane</keyword>
<reference evidence="2 3" key="1">
    <citation type="journal article" date="2014" name="Genome Announc.">
        <title>Draft Genome Sequences of Three Alkaliphilic Bacillus Strains, Bacillus wakoensis JCM 9140T, Bacillus akibai JCM 9157T, and Bacillus hemicellulosilyticus JCM 9152T.</title>
        <authorList>
            <person name="Yuki M."/>
            <person name="Oshima K."/>
            <person name="Suda W."/>
            <person name="Oshida Y."/>
            <person name="Kitamura K."/>
            <person name="Iida T."/>
            <person name="Hattori M."/>
            <person name="Ohkuma M."/>
        </authorList>
    </citation>
    <scope>NUCLEOTIDE SEQUENCE [LARGE SCALE GENOMIC DNA]</scope>
    <source>
        <strain evidence="2 3">JCM 9157</strain>
    </source>
</reference>
<dbReference type="RefSeq" id="WP_035668342.1">
    <property type="nucleotide sequence ID" value="NZ_BAUV01000079.1"/>
</dbReference>
<sequence>MQEFLDRVTGFLPPGTAFIYGAGIVIVILGGQYVTCLLQETLMLPWMKQENQLQRKRLLEEKNNQKS</sequence>
<proteinExistence type="predicted"/>
<keyword evidence="1" id="KW-0472">Membrane</keyword>
<organism evidence="2 3">
    <name type="scientific">Halalkalibacter akibai (strain ATCC 43226 / DSM 21942 / CIP 109018 / JCM 9157 / 1139)</name>
    <name type="common">Bacillus akibai</name>
    <dbReference type="NCBI Taxonomy" id="1236973"/>
    <lineage>
        <taxon>Bacteria</taxon>
        <taxon>Bacillati</taxon>
        <taxon>Bacillota</taxon>
        <taxon>Bacilli</taxon>
        <taxon>Bacillales</taxon>
        <taxon>Bacillaceae</taxon>
        <taxon>Halalkalibacter</taxon>
    </lineage>
</organism>
<protein>
    <submittedName>
        <fullName evidence="2">Uncharacterized protein</fullName>
    </submittedName>
</protein>
<dbReference type="AlphaFoldDB" id="W4R1T0"/>
<accession>W4R1T0</accession>
<gene>
    <name evidence="2" type="ORF">JCM9157_4793</name>
</gene>
<dbReference type="EMBL" id="BAUV01000079">
    <property type="protein sequence ID" value="GAE37489.1"/>
    <property type="molecule type" value="Genomic_DNA"/>
</dbReference>
<dbReference type="Proteomes" id="UP000018896">
    <property type="component" value="Unassembled WGS sequence"/>
</dbReference>
<dbReference type="OrthoDB" id="2942864at2"/>
<evidence type="ECO:0000256" key="1">
    <source>
        <dbReference type="SAM" id="Phobius"/>
    </source>
</evidence>
<feature type="transmembrane region" description="Helical" evidence="1">
    <location>
        <begin position="17"/>
        <end position="38"/>
    </location>
</feature>
<dbReference type="STRING" id="1236973.JCM9157_4793"/>
<comment type="caution">
    <text evidence="2">The sequence shown here is derived from an EMBL/GenBank/DDBJ whole genome shotgun (WGS) entry which is preliminary data.</text>
</comment>
<evidence type="ECO:0000313" key="2">
    <source>
        <dbReference type="EMBL" id="GAE37489.1"/>
    </source>
</evidence>
<name>W4R1T0_HALA3</name>